<dbReference type="AlphaFoldDB" id="A0A1G6U0N7"/>
<dbReference type="EMBL" id="FNAG01000002">
    <property type="protein sequence ID" value="SDD34881.1"/>
    <property type="molecule type" value="Genomic_DNA"/>
</dbReference>
<evidence type="ECO:0000313" key="9">
    <source>
        <dbReference type="Proteomes" id="UP000199603"/>
    </source>
</evidence>
<reference evidence="8 9" key="1">
    <citation type="submission" date="2016-10" db="EMBL/GenBank/DDBJ databases">
        <authorList>
            <person name="de Groot N.N."/>
        </authorList>
    </citation>
    <scope>NUCLEOTIDE SEQUENCE [LARGE SCALE GENOMIC DNA]</scope>
    <source>
        <strain evidence="8 9">DSM 16957</strain>
    </source>
</reference>
<name>A0A1G6U0N7_9GAMM</name>
<dbReference type="Gene3D" id="1.10.1760.20">
    <property type="match status" value="1"/>
</dbReference>
<feature type="transmembrane region" description="Helical" evidence="7">
    <location>
        <begin position="178"/>
        <end position="203"/>
    </location>
</feature>
<evidence type="ECO:0000256" key="5">
    <source>
        <dbReference type="ARBA" id="ARBA00022989"/>
    </source>
</evidence>
<proteinExistence type="predicted"/>
<keyword evidence="3" id="KW-1003">Cell membrane</keyword>
<evidence type="ECO:0000256" key="1">
    <source>
        <dbReference type="ARBA" id="ARBA00004651"/>
    </source>
</evidence>
<dbReference type="GO" id="GO:0005886">
    <property type="term" value="C:plasma membrane"/>
    <property type="evidence" value="ECO:0007669"/>
    <property type="project" value="UniProtKB-SubCell"/>
</dbReference>
<evidence type="ECO:0000256" key="7">
    <source>
        <dbReference type="SAM" id="Phobius"/>
    </source>
</evidence>
<keyword evidence="6 7" id="KW-0472">Membrane</keyword>
<keyword evidence="4 7" id="KW-0812">Transmembrane</keyword>
<evidence type="ECO:0000256" key="4">
    <source>
        <dbReference type="ARBA" id="ARBA00022692"/>
    </source>
</evidence>
<protein>
    <submittedName>
        <fullName evidence="8">Uncharacterized membrane protein</fullName>
    </submittedName>
</protein>
<evidence type="ECO:0000313" key="8">
    <source>
        <dbReference type="EMBL" id="SDD34881.1"/>
    </source>
</evidence>
<evidence type="ECO:0000256" key="3">
    <source>
        <dbReference type="ARBA" id="ARBA00022475"/>
    </source>
</evidence>
<keyword evidence="9" id="KW-1185">Reference proteome</keyword>
<feature type="transmembrane region" description="Helical" evidence="7">
    <location>
        <begin position="102"/>
        <end position="124"/>
    </location>
</feature>
<evidence type="ECO:0000256" key="6">
    <source>
        <dbReference type="ARBA" id="ARBA00023136"/>
    </source>
</evidence>
<dbReference type="STRING" id="265719.SAMN04488509_102104"/>
<organism evidence="8 9">
    <name type="scientific">Aquimonas voraii</name>
    <dbReference type="NCBI Taxonomy" id="265719"/>
    <lineage>
        <taxon>Bacteria</taxon>
        <taxon>Pseudomonadati</taxon>
        <taxon>Pseudomonadota</taxon>
        <taxon>Gammaproteobacteria</taxon>
        <taxon>Lysobacterales</taxon>
        <taxon>Lysobacteraceae</taxon>
        <taxon>Aquimonas</taxon>
    </lineage>
</organism>
<dbReference type="OrthoDB" id="5297929at2"/>
<feature type="transmembrane region" description="Helical" evidence="7">
    <location>
        <begin position="136"/>
        <end position="158"/>
    </location>
</feature>
<evidence type="ECO:0000256" key="2">
    <source>
        <dbReference type="ARBA" id="ARBA00022448"/>
    </source>
</evidence>
<gene>
    <name evidence="8" type="ORF">SAMN04488509_102104</name>
</gene>
<comment type="subcellular location">
    <subcellularLocation>
        <location evidence="1">Cell membrane</location>
        <topology evidence="1">Multi-pass membrane protein</topology>
    </subcellularLocation>
</comment>
<feature type="transmembrane region" description="Helical" evidence="7">
    <location>
        <begin position="41"/>
        <end position="58"/>
    </location>
</feature>
<dbReference type="InterPro" id="IPR002751">
    <property type="entry name" value="CbiM/NikMN"/>
</dbReference>
<feature type="transmembrane region" description="Helical" evidence="7">
    <location>
        <begin position="70"/>
        <end position="96"/>
    </location>
</feature>
<dbReference type="Proteomes" id="UP000199603">
    <property type="component" value="Unassembled WGS sequence"/>
</dbReference>
<dbReference type="GO" id="GO:0000041">
    <property type="term" value="P:transition metal ion transport"/>
    <property type="evidence" value="ECO:0007669"/>
    <property type="project" value="InterPro"/>
</dbReference>
<accession>A0A1G6U0N7</accession>
<dbReference type="RefSeq" id="WP_091239717.1">
    <property type="nucleotide sequence ID" value="NZ_FNAG01000002.1"/>
</dbReference>
<dbReference type="Pfam" id="PF01891">
    <property type="entry name" value="CbiM"/>
    <property type="match status" value="1"/>
</dbReference>
<keyword evidence="5 7" id="KW-1133">Transmembrane helix</keyword>
<sequence length="221" mass="23599">MTAPTLPTFFHVAAWGLSFLALALAARQLPWFKLRGDSEAQHVLFAAILAVCVLRFAVFDRIPGLHLHFLGAGIVCLMFGTAFALWVMGLASLAAALTPAGVWLGLGPDFLACGLIPVLCLHFVRAQVERRFAGNPFVYVFLIAFFGAGAAVLLGQLFKAAVTAALVEGAARDAAMGYVVSAPLMVFGEAFLTGGALALMVAYRPQWVASFEDARWLQKPD</sequence>
<keyword evidence="2" id="KW-0813">Transport</keyword>